<dbReference type="EMBL" id="JAUNZN010000002">
    <property type="protein sequence ID" value="KAK4828210.1"/>
    <property type="molecule type" value="Genomic_DNA"/>
</dbReference>
<proteinExistence type="predicted"/>
<accession>A0AAN7NLL3</accession>
<gene>
    <name evidence="1" type="ORF">QYF61_024644</name>
</gene>
<sequence>MSSQFLQENAVGNHVKGFTEVQVDNIHSLSLIHWAGHLIIEGDQNPKILPGLKATHQGYEVDISKCPERVP</sequence>
<dbReference type="AlphaFoldDB" id="A0AAN7NLL3"/>
<feature type="non-terminal residue" evidence="1">
    <location>
        <position position="71"/>
    </location>
</feature>
<keyword evidence="2" id="KW-1185">Reference proteome</keyword>
<protein>
    <submittedName>
        <fullName evidence="1">Uncharacterized protein</fullName>
    </submittedName>
</protein>
<evidence type="ECO:0000313" key="2">
    <source>
        <dbReference type="Proteomes" id="UP001333110"/>
    </source>
</evidence>
<reference evidence="1 2" key="1">
    <citation type="journal article" date="2023" name="J. Hered.">
        <title>Chromosome-level genome of the wood stork (Mycteria americana) provides insight into avian chromosome evolution.</title>
        <authorList>
            <person name="Flamio R. Jr."/>
            <person name="Ramstad K.M."/>
        </authorList>
    </citation>
    <scope>NUCLEOTIDE SEQUENCE [LARGE SCALE GENOMIC DNA]</scope>
    <source>
        <strain evidence="1">JAX WOST 10</strain>
    </source>
</reference>
<name>A0AAN7NLL3_MYCAM</name>
<evidence type="ECO:0000313" key="1">
    <source>
        <dbReference type="EMBL" id="KAK4828210.1"/>
    </source>
</evidence>
<organism evidence="1 2">
    <name type="scientific">Mycteria americana</name>
    <name type="common">Wood stork</name>
    <dbReference type="NCBI Taxonomy" id="33587"/>
    <lineage>
        <taxon>Eukaryota</taxon>
        <taxon>Metazoa</taxon>
        <taxon>Chordata</taxon>
        <taxon>Craniata</taxon>
        <taxon>Vertebrata</taxon>
        <taxon>Euteleostomi</taxon>
        <taxon>Archelosauria</taxon>
        <taxon>Archosauria</taxon>
        <taxon>Dinosauria</taxon>
        <taxon>Saurischia</taxon>
        <taxon>Theropoda</taxon>
        <taxon>Coelurosauria</taxon>
        <taxon>Aves</taxon>
        <taxon>Neognathae</taxon>
        <taxon>Neoaves</taxon>
        <taxon>Aequornithes</taxon>
        <taxon>Ciconiiformes</taxon>
        <taxon>Ciconiidae</taxon>
        <taxon>Mycteria</taxon>
    </lineage>
</organism>
<comment type="caution">
    <text evidence="1">The sequence shown here is derived from an EMBL/GenBank/DDBJ whole genome shotgun (WGS) entry which is preliminary data.</text>
</comment>
<dbReference type="Proteomes" id="UP001333110">
    <property type="component" value="Unassembled WGS sequence"/>
</dbReference>